<evidence type="ECO:0000259" key="2">
    <source>
        <dbReference type="Pfam" id="PF00108"/>
    </source>
</evidence>
<feature type="domain" description="Thiolase N-terminal" evidence="2">
    <location>
        <begin position="4"/>
        <end position="220"/>
    </location>
</feature>
<evidence type="ECO:0000256" key="1">
    <source>
        <dbReference type="ARBA" id="ARBA00023229"/>
    </source>
</evidence>
<dbReference type="EMBL" id="DSTX01000011">
    <property type="protein sequence ID" value="HFK20918.1"/>
    <property type="molecule type" value="Genomic_DNA"/>
</dbReference>
<dbReference type="PANTHER" id="PTHR42870">
    <property type="entry name" value="ACETYL-COA C-ACETYLTRANSFERASE"/>
    <property type="match status" value="1"/>
</dbReference>
<organism evidence="4">
    <name type="scientific">Candidatus Methanomethylicus mesodigestus</name>
    <dbReference type="NCBI Taxonomy" id="1867258"/>
    <lineage>
        <taxon>Archaea</taxon>
        <taxon>Thermoproteota</taxon>
        <taxon>Methanosuratincolia</taxon>
        <taxon>Candidatus Methanomethylicales</taxon>
        <taxon>Candidatus Methanomethylicaceae</taxon>
        <taxon>Candidatus Methanomethylicus</taxon>
    </lineage>
</organism>
<dbReference type="PANTHER" id="PTHR42870:SF6">
    <property type="entry name" value="ACETYL-COA C-ACYLTRANSFERASE"/>
    <property type="match status" value="1"/>
</dbReference>
<keyword evidence="1" id="KW-0414">Isoprene biosynthesis</keyword>
<dbReference type="PIRSF" id="PIRSF000429">
    <property type="entry name" value="Ac-CoA_Ac_transf"/>
    <property type="match status" value="1"/>
</dbReference>
<dbReference type="Gene3D" id="3.40.47.10">
    <property type="match status" value="1"/>
</dbReference>
<name>A0A7C3J4X8_9CREN</name>
<dbReference type="CDD" id="cd00829">
    <property type="entry name" value="SCP-x_thiolase"/>
    <property type="match status" value="1"/>
</dbReference>
<evidence type="ECO:0000313" key="4">
    <source>
        <dbReference type="EMBL" id="HFK20918.1"/>
    </source>
</evidence>
<protein>
    <submittedName>
        <fullName evidence="4">Thiolase domain-containing protein</fullName>
    </submittedName>
</protein>
<dbReference type="Pfam" id="PF22691">
    <property type="entry name" value="Thiolase_C_1"/>
    <property type="match status" value="1"/>
</dbReference>
<dbReference type="InterPro" id="IPR055140">
    <property type="entry name" value="Thiolase_C_2"/>
</dbReference>
<dbReference type="GO" id="GO:0016747">
    <property type="term" value="F:acyltransferase activity, transferring groups other than amino-acyl groups"/>
    <property type="evidence" value="ECO:0007669"/>
    <property type="project" value="InterPro"/>
</dbReference>
<dbReference type="InterPro" id="IPR002155">
    <property type="entry name" value="Thiolase"/>
</dbReference>
<dbReference type="SUPFAM" id="SSF53901">
    <property type="entry name" value="Thiolase-like"/>
    <property type="match status" value="1"/>
</dbReference>
<evidence type="ECO:0000259" key="3">
    <source>
        <dbReference type="Pfam" id="PF22691"/>
    </source>
</evidence>
<proteinExistence type="predicted"/>
<gene>
    <name evidence="4" type="ORF">ENS19_06510</name>
</gene>
<dbReference type="NCBIfam" id="NF004720">
    <property type="entry name" value="PRK06064.1"/>
    <property type="match status" value="1"/>
</dbReference>
<dbReference type="Pfam" id="PF00108">
    <property type="entry name" value="Thiolase_N"/>
    <property type="match status" value="1"/>
</dbReference>
<feature type="domain" description="Thiolase C-terminal" evidence="3">
    <location>
        <begin position="239"/>
        <end position="383"/>
    </location>
</feature>
<dbReference type="AlphaFoldDB" id="A0A7C3J4X8"/>
<dbReference type="GO" id="GO:0008299">
    <property type="term" value="P:isoprenoid biosynthetic process"/>
    <property type="evidence" value="ECO:0007669"/>
    <property type="project" value="UniProtKB-KW"/>
</dbReference>
<dbReference type="InterPro" id="IPR020616">
    <property type="entry name" value="Thiolase_N"/>
</dbReference>
<comment type="caution">
    <text evidence="4">The sequence shown here is derived from an EMBL/GenBank/DDBJ whole genome shotgun (WGS) entry which is preliminary data.</text>
</comment>
<sequence length="385" mass="40522">MRKVAILSVGMTKVDKHWRSSLRELFSEAAKRAMNGSNVPKIDALIVGNMCASDLSDQNNIGALLADHLGIVPSTAYRIEAACASGAAAVLAAYGAVSSGMHDFVITGGVEKLTDGVGGNTTLSLGKAADAEYELFYGSSFVSLNALLMNHYMNFYHVPRETFADLAVLMHKNGARNPYAQLPFEITRETVLNSDMISDPISLYDCAPVGDGAAALILCPLDEAKKYSDTFVEISGIAGATDTINLSSRSDLLTLRSIVVAAEKAYRMAGITPADIDVAEIHDTFTITGALSIEDLGLCEKGKFGKMLASGAFSEGGKVVINPSGGLKSRGHPVGATGAYQIAEVAMQLSDKAGKWQVKDAEIGVAQNIGGSGSSTFVTVLRRSR</sequence>
<dbReference type="InterPro" id="IPR016039">
    <property type="entry name" value="Thiolase-like"/>
</dbReference>
<accession>A0A7C3J4X8</accession>
<reference evidence="4" key="1">
    <citation type="journal article" date="2020" name="mSystems">
        <title>Genome- and Community-Level Interaction Insights into Carbon Utilization and Element Cycling Functions of Hydrothermarchaeota in Hydrothermal Sediment.</title>
        <authorList>
            <person name="Zhou Z."/>
            <person name="Liu Y."/>
            <person name="Xu W."/>
            <person name="Pan J."/>
            <person name="Luo Z.H."/>
            <person name="Li M."/>
        </authorList>
    </citation>
    <scope>NUCLEOTIDE SEQUENCE [LARGE SCALE GENOMIC DNA]</scope>
    <source>
        <strain evidence="4">SpSt-468</strain>
    </source>
</reference>